<feature type="signal peptide" evidence="2">
    <location>
        <begin position="1"/>
        <end position="23"/>
    </location>
</feature>
<dbReference type="InterPro" id="IPR036908">
    <property type="entry name" value="RlpA-like_sf"/>
</dbReference>
<comment type="caution">
    <text evidence="4">The sequence shown here is derived from an EMBL/GenBank/DDBJ whole genome shotgun (WGS) entry which is preliminary data.</text>
</comment>
<name>A0A9P7UTN5_9AGAR</name>
<protein>
    <recommendedName>
        <fullName evidence="3">RlpA-like protein double-psi beta-barrel domain-containing protein</fullName>
    </recommendedName>
</protein>
<dbReference type="InterPro" id="IPR009009">
    <property type="entry name" value="RlpA-like_DPBB"/>
</dbReference>
<dbReference type="InterPro" id="IPR051477">
    <property type="entry name" value="Expansin_CellWall"/>
</dbReference>
<dbReference type="Proteomes" id="UP001049176">
    <property type="component" value="Chromosome 4"/>
</dbReference>
<dbReference type="RefSeq" id="XP_043009865.1">
    <property type="nucleotide sequence ID" value="XM_043151785.1"/>
</dbReference>
<dbReference type="AlphaFoldDB" id="A0A9P7UTN5"/>
<dbReference type="KEGG" id="more:E1B28_007076"/>
<accession>A0A9P7UTN5</accession>
<sequence length="125" mass="12704">MMFLSIKSLTLATLLAVPGFAFTGDVTFYTPGLGACGRLNGAGDLIAAVAAPIYNTFPGATANPNLNPICGKKAKVTYQGKSVTVNIVDKCPGCGATGIDLSPAAFVVLAPQSVGRLKGATWTIL</sequence>
<dbReference type="SUPFAM" id="SSF50685">
    <property type="entry name" value="Barwin-like endoglucanases"/>
    <property type="match status" value="1"/>
</dbReference>
<proteinExistence type="predicted"/>
<gene>
    <name evidence="4" type="ORF">E1B28_007076</name>
</gene>
<dbReference type="PANTHER" id="PTHR31836:SF28">
    <property type="entry name" value="SRCR DOMAIN-CONTAINING PROTEIN-RELATED"/>
    <property type="match status" value="1"/>
</dbReference>
<organism evidence="4 5">
    <name type="scientific">Marasmius oreades</name>
    <name type="common">fairy-ring Marasmius</name>
    <dbReference type="NCBI Taxonomy" id="181124"/>
    <lineage>
        <taxon>Eukaryota</taxon>
        <taxon>Fungi</taxon>
        <taxon>Dikarya</taxon>
        <taxon>Basidiomycota</taxon>
        <taxon>Agaricomycotina</taxon>
        <taxon>Agaricomycetes</taxon>
        <taxon>Agaricomycetidae</taxon>
        <taxon>Agaricales</taxon>
        <taxon>Marasmiineae</taxon>
        <taxon>Marasmiaceae</taxon>
        <taxon>Marasmius</taxon>
    </lineage>
</organism>
<keyword evidence="5" id="KW-1185">Reference proteome</keyword>
<dbReference type="Gene3D" id="2.40.40.10">
    <property type="entry name" value="RlpA-like domain"/>
    <property type="match status" value="1"/>
</dbReference>
<evidence type="ECO:0000256" key="2">
    <source>
        <dbReference type="SAM" id="SignalP"/>
    </source>
</evidence>
<dbReference type="GeneID" id="66076152"/>
<keyword evidence="1 2" id="KW-0732">Signal</keyword>
<feature type="domain" description="RlpA-like protein double-psi beta-barrel" evidence="3">
    <location>
        <begin position="70"/>
        <end position="116"/>
    </location>
</feature>
<dbReference type="Pfam" id="PF03330">
    <property type="entry name" value="DPBB_1"/>
    <property type="match status" value="1"/>
</dbReference>
<evidence type="ECO:0000313" key="4">
    <source>
        <dbReference type="EMBL" id="KAG7093395.1"/>
    </source>
</evidence>
<evidence type="ECO:0000256" key="1">
    <source>
        <dbReference type="ARBA" id="ARBA00022729"/>
    </source>
</evidence>
<evidence type="ECO:0000259" key="3">
    <source>
        <dbReference type="Pfam" id="PF03330"/>
    </source>
</evidence>
<dbReference type="OrthoDB" id="406505at2759"/>
<dbReference type="EMBL" id="CM032184">
    <property type="protein sequence ID" value="KAG7093395.1"/>
    <property type="molecule type" value="Genomic_DNA"/>
</dbReference>
<evidence type="ECO:0000313" key="5">
    <source>
        <dbReference type="Proteomes" id="UP001049176"/>
    </source>
</evidence>
<reference evidence="4" key="1">
    <citation type="journal article" date="2021" name="Genome Biol. Evol.">
        <title>The assembled and annotated genome of the fairy-ring fungus Marasmius oreades.</title>
        <authorList>
            <person name="Hiltunen M."/>
            <person name="Ament-Velasquez S.L."/>
            <person name="Johannesson H."/>
        </authorList>
    </citation>
    <scope>NUCLEOTIDE SEQUENCE</scope>
    <source>
        <strain evidence="4">03SP1</strain>
    </source>
</reference>
<feature type="chain" id="PRO_5040112273" description="RlpA-like protein double-psi beta-barrel domain-containing protein" evidence="2">
    <location>
        <begin position="24"/>
        <end position="125"/>
    </location>
</feature>
<dbReference type="PANTHER" id="PTHR31836">
    <property type="match status" value="1"/>
</dbReference>